<dbReference type="Pfam" id="PF01966">
    <property type="entry name" value="HD"/>
    <property type="match status" value="1"/>
</dbReference>
<keyword evidence="2" id="KW-0418">Kinase</keyword>
<evidence type="ECO:0000313" key="2">
    <source>
        <dbReference type="EMBL" id="CUN81919.1"/>
    </source>
</evidence>
<keyword evidence="2" id="KW-0808">Transferase</keyword>
<dbReference type="SUPFAM" id="SSF109604">
    <property type="entry name" value="HD-domain/PDEase-like"/>
    <property type="match status" value="1"/>
</dbReference>
<organism evidence="2 3">
    <name type="scientific">Blautia obeum</name>
    <dbReference type="NCBI Taxonomy" id="40520"/>
    <lineage>
        <taxon>Bacteria</taxon>
        <taxon>Bacillati</taxon>
        <taxon>Bacillota</taxon>
        <taxon>Clostridia</taxon>
        <taxon>Lachnospirales</taxon>
        <taxon>Lachnospiraceae</taxon>
        <taxon>Blautia</taxon>
    </lineage>
</organism>
<protein>
    <submittedName>
        <fullName evidence="2">Predicted kinase</fullName>
    </submittedName>
</protein>
<proteinExistence type="predicted"/>
<reference evidence="2 3" key="1">
    <citation type="submission" date="2015-09" db="EMBL/GenBank/DDBJ databases">
        <authorList>
            <consortium name="Pathogen Informatics"/>
        </authorList>
    </citation>
    <scope>NUCLEOTIDE SEQUENCE [LARGE SCALE GENOMIC DNA]</scope>
    <source>
        <strain evidence="2 3">2789STDY5608838</strain>
    </source>
</reference>
<dbReference type="Proteomes" id="UP000095447">
    <property type="component" value="Unassembled WGS sequence"/>
</dbReference>
<sequence length="301" mass="35330">MNELIMLVGLPASGKSTWAKEYSETHPDYIVHSSDKLREEMYGDNYDDADNSKVFEELHRRILEDLKMHSVIYDATNLVKKRRVHFLKGVPKHVYKTCIMFLKTYEKCLKDNSKRENSVPDEVITRMRKVFSPPMYHEGFNEIRVVQDDHKDIKELIDMARDFDQENPHHSLTLYEHLKKVSEGVPREEKNLWVAACLHDIGKLFTKSRINGKGEEDDYCHYYQHHCVGAYECLTCFDFSGALTGKDIYDAFYTANLIYYHMHPYLSWSQSNKAKNKDKYLIGKQMFSDVMLLHEADVKGH</sequence>
<dbReference type="AlphaFoldDB" id="A0A174A204"/>
<dbReference type="InterPro" id="IPR006674">
    <property type="entry name" value="HD_domain"/>
</dbReference>
<dbReference type="InterPro" id="IPR027417">
    <property type="entry name" value="P-loop_NTPase"/>
</dbReference>
<evidence type="ECO:0000313" key="3">
    <source>
        <dbReference type="Proteomes" id="UP000095447"/>
    </source>
</evidence>
<dbReference type="GO" id="GO:0016301">
    <property type="term" value="F:kinase activity"/>
    <property type="evidence" value="ECO:0007669"/>
    <property type="project" value="UniProtKB-KW"/>
</dbReference>
<dbReference type="RefSeq" id="WP_055053154.1">
    <property type="nucleotide sequence ID" value="NZ_CYZA01000006.1"/>
</dbReference>
<accession>A0A174A204</accession>
<gene>
    <name evidence="2" type="ORF">ERS852395_01408</name>
</gene>
<feature type="domain" description="HD" evidence="1">
    <location>
        <begin position="170"/>
        <end position="261"/>
    </location>
</feature>
<dbReference type="Gene3D" id="1.10.3210.10">
    <property type="entry name" value="Hypothetical protein af1432"/>
    <property type="match status" value="1"/>
</dbReference>
<dbReference type="EMBL" id="CYZA01000006">
    <property type="protein sequence ID" value="CUN81919.1"/>
    <property type="molecule type" value="Genomic_DNA"/>
</dbReference>
<dbReference type="Gene3D" id="3.40.50.300">
    <property type="entry name" value="P-loop containing nucleotide triphosphate hydrolases"/>
    <property type="match status" value="1"/>
</dbReference>
<dbReference type="Pfam" id="PF13671">
    <property type="entry name" value="AAA_33"/>
    <property type="match status" value="1"/>
</dbReference>
<evidence type="ECO:0000259" key="1">
    <source>
        <dbReference type="Pfam" id="PF01966"/>
    </source>
</evidence>
<name>A0A174A204_9FIRM</name>
<dbReference type="SUPFAM" id="SSF52540">
    <property type="entry name" value="P-loop containing nucleoside triphosphate hydrolases"/>
    <property type="match status" value="1"/>
</dbReference>